<sequence>MSPTDEPKGSISTSTPIPTKATTTRTSSVPSLPRELSNTSSKRRLSVKSTSSLRMYSPLRPPTPRDKAIAEYGITEVHRAERKELEADDPRRPRRASNVILHADLRDVGVLGVLLRQMNEDGVEEREKVRRLVEVMENREEEREVLGDEEGDRYEGAM</sequence>
<evidence type="ECO:0000313" key="2">
    <source>
        <dbReference type="EMBL" id="KAF2438502.1"/>
    </source>
</evidence>
<protein>
    <submittedName>
        <fullName evidence="2">Uncharacterized protein</fullName>
    </submittedName>
</protein>
<organism evidence="2 3">
    <name type="scientific">Karstenula rhodostoma CBS 690.94</name>
    <dbReference type="NCBI Taxonomy" id="1392251"/>
    <lineage>
        <taxon>Eukaryota</taxon>
        <taxon>Fungi</taxon>
        <taxon>Dikarya</taxon>
        <taxon>Ascomycota</taxon>
        <taxon>Pezizomycotina</taxon>
        <taxon>Dothideomycetes</taxon>
        <taxon>Pleosporomycetidae</taxon>
        <taxon>Pleosporales</taxon>
        <taxon>Massarineae</taxon>
        <taxon>Didymosphaeriaceae</taxon>
        <taxon>Karstenula</taxon>
    </lineage>
</organism>
<dbReference type="EMBL" id="MU001512">
    <property type="protein sequence ID" value="KAF2438502.1"/>
    <property type="molecule type" value="Genomic_DNA"/>
</dbReference>
<feature type="region of interest" description="Disordered" evidence="1">
    <location>
        <begin position="138"/>
        <end position="158"/>
    </location>
</feature>
<dbReference type="Proteomes" id="UP000799764">
    <property type="component" value="Unassembled WGS sequence"/>
</dbReference>
<feature type="compositionally biased region" description="Low complexity" evidence="1">
    <location>
        <begin position="10"/>
        <end position="28"/>
    </location>
</feature>
<proteinExistence type="predicted"/>
<dbReference type="AlphaFoldDB" id="A0A9P4U6Y9"/>
<reference evidence="2" key="1">
    <citation type="journal article" date="2020" name="Stud. Mycol.">
        <title>101 Dothideomycetes genomes: a test case for predicting lifestyles and emergence of pathogens.</title>
        <authorList>
            <person name="Haridas S."/>
            <person name="Albert R."/>
            <person name="Binder M."/>
            <person name="Bloem J."/>
            <person name="Labutti K."/>
            <person name="Salamov A."/>
            <person name="Andreopoulos B."/>
            <person name="Baker S."/>
            <person name="Barry K."/>
            <person name="Bills G."/>
            <person name="Bluhm B."/>
            <person name="Cannon C."/>
            <person name="Castanera R."/>
            <person name="Culley D."/>
            <person name="Daum C."/>
            <person name="Ezra D."/>
            <person name="Gonzalez J."/>
            <person name="Henrissat B."/>
            <person name="Kuo A."/>
            <person name="Liang C."/>
            <person name="Lipzen A."/>
            <person name="Lutzoni F."/>
            <person name="Magnuson J."/>
            <person name="Mondo S."/>
            <person name="Nolan M."/>
            <person name="Ohm R."/>
            <person name="Pangilinan J."/>
            <person name="Park H.-J."/>
            <person name="Ramirez L."/>
            <person name="Alfaro M."/>
            <person name="Sun H."/>
            <person name="Tritt A."/>
            <person name="Yoshinaga Y."/>
            <person name="Zwiers L.-H."/>
            <person name="Turgeon B."/>
            <person name="Goodwin S."/>
            <person name="Spatafora J."/>
            <person name="Crous P."/>
            <person name="Grigoriev I."/>
        </authorList>
    </citation>
    <scope>NUCLEOTIDE SEQUENCE</scope>
    <source>
        <strain evidence="2">CBS 690.94</strain>
    </source>
</reference>
<keyword evidence="3" id="KW-1185">Reference proteome</keyword>
<accession>A0A9P4U6Y9</accession>
<evidence type="ECO:0000313" key="3">
    <source>
        <dbReference type="Proteomes" id="UP000799764"/>
    </source>
</evidence>
<comment type="caution">
    <text evidence="2">The sequence shown here is derived from an EMBL/GenBank/DDBJ whole genome shotgun (WGS) entry which is preliminary data.</text>
</comment>
<evidence type="ECO:0000256" key="1">
    <source>
        <dbReference type="SAM" id="MobiDB-lite"/>
    </source>
</evidence>
<name>A0A9P4U6Y9_9PLEO</name>
<feature type="region of interest" description="Disordered" evidence="1">
    <location>
        <begin position="1"/>
        <end position="68"/>
    </location>
</feature>
<gene>
    <name evidence="2" type="ORF">P171DRAFT_491168</name>
</gene>